<reference evidence="1 2" key="1">
    <citation type="submission" date="2018-06" db="EMBL/GenBank/DDBJ databases">
        <title>Genomic Encyclopedia of Type Strains, Phase I: the one thousand microbial genomes (KMG-I) project.</title>
        <authorList>
            <person name="Kyrpides N."/>
        </authorList>
    </citation>
    <scope>NUCLEOTIDE SEQUENCE [LARGE SCALE GENOMIC DNA]</scope>
    <source>
        <strain evidence="1 2">DSM 19573</strain>
    </source>
</reference>
<sequence length="113" mass="12477">MMAVVCKNGDNEIFSIVEDVKRVSDNEIIGQNTQLAGINLEVATFKVLNYDAVYVDNKIGFTKNEEKFFVGDIFDISQETDKRDLLGKSETQSLQQQMSDLNIAIAALIGGAI</sequence>
<dbReference type="RefSeq" id="WP_110460123.1">
    <property type="nucleotide sequence ID" value="NZ_QKMR01000001.1"/>
</dbReference>
<keyword evidence="2" id="KW-1185">Reference proteome</keyword>
<dbReference type="Proteomes" id="UP000248132">
    <property type="component" value="Unassembled WGS sequence"/>
</dbReference>
<accession>A0A318XU17</accession>
<protein>
    <submittedName>
        <fullName evidence="1">Uncharacterized protein</fullName>
    </submittedName>
</protein>
<evidence type="ECO:0000313" key="2">
    <source>
        <dbReference type="Proteomes" id="UP000248132"/>
    </source>
</evidence>
<evidence type="ECO:0000313" key="1">
    <source>
        <dbReference type="EMBL" id="PYG90130.1"/>
    </source>
</evidence>
<name>A0A318XU17_9FIRM</name>
<dbReference type="AlphaFoldDB" id="A0A318XU17"/>
<gene>
    <name evidence="1" type="ORF">LY28_00010</name>
</gene>
<comment type="caution">
    <text evidence="1">The sequence shown here is derived from an EMBL/GenBank/DDBJ whole genome shotgun (WGS) entry which is preliminary data.</text>
</comment>
<proteinExistence type="predicted"/>
<organism evidence="1 2">
    <name type="scientific">Ruminiclostridium sufflavum DSM 19573</name>
    <dbReference type="NCBI Taxonomy" id="1121337"/>
    <lineage>
        <taxon>Bacteria</taxon>
        <taxon>Bacillati</taxon>
        <taxon>Bacillota</taxon>
        <taxon>Clostridia</taxon>
        <taxon>Eubacteriales</taxon>
        <taxon>Oscillospiraceae</taxon>
        <taxon>Ruminiclostridium</taxon>
    </lineage>
</organism>
<dbReference type="EMBL" id="QKMR01000001">
    <property type="protein sequence ID" value="PYG90130.1"/>
    <property type="molecule type" value="Genomic_DNA"/>
</dbReference>